<gene>
    <name evidence="1" type="ORF">ATNIH1004_000710</name>
</gene>
<protein>
    <recommendedName>
        <fullName evidence="3">Mitochondrial K+-H+ exchange-related-domain-containing protein</fullName>
    </recommendedName>
</protein>
<dbReference type="GO" id="GO:0005743">
    <property type="term" value="C:mitochondrial inner membrane"/>
    <property type="evidence" value="ECO:0007669"/>
    <property type="project" value="TreeGrafter"/>
</dbReference>
<dbReference type="VEuPathDB" id="FungiDB:EYZ11_011993"/>
<evidence type="ECO:0008006" key="3">
    <source>
        <dbReference type="Google" id="ProtNLM"/>
    </source>
</evidence>
<dbReference type="PANTHER" id="PTHR28062">
    <property type="entry name" value="K+-H+ EXCHANGE-LIKE PROTEIN"/>
    <property type="match status" value="1"/>
</dbReference>
<dbReference type="PANTHER" id="PTHR28062:SF1">
    <property type="entry name" value="TRANSMEMBRANE PROTEIN"/>
    <property type="match status" value="1"/>
</dbReference>
<proteinExistence type="predicted"/>
<dbReference type="GO" id="GO:1902600">
    <property type="term" value="P:proton transmembrane transport"/>
    <property type="evidence" value="ECO:0007669"/>
    <property type="project" value="TreeGrafter"/>
</dbReference>
<sequence>MRLFIIPISTRRALIYCRPLRTGTSNETSVIDRITGKAAETWAKWEEADKGWKKKLVDWGNRVQQRIPFEEWGLKSIPSLNSQRRLDESHGSAKVDVLFPGNAIREEKLQALLRRIATERQDLHRRRMWWSFLATPLTGPMALIPVVPNIPFLYLVYRGWSHWRALNGSKHLEFLVEKDLLKPVSYPGLEQLYAKRVPRALEHSHVEKPISQMAEDVENSKDTLLLRMTDAKKLATILDAPELALEAERAIVQAEEQLQAQKKEEQEKNAPQKKHV</sequence>
<dbReference type="Pfam" id="PF10173">
    <property type="entry name" value="Mit_KHE1"/>
    <property type="match status" value="1"/>
</dbReference>
<dbReference type="OrthoDB" id="5562676at2759"/>
<name>A0A5M9N2P0_9EURO</name>
<dbReference type="GeneID" id="54323412"/>
<accession>A0A5M9N2P0</accession>
<dbReference type="RefSeq" id="XP_033431175.1">
    <property type="nucleotide sequence ID" value="XM_033565418.1"/>
</dbReference>
<dbReference type="EMBL" id="QUQM01000002">
    <property type="protein sequence ID" value="KAA8651814.1"/>
    <property type="molecule type" value="Genomic_DNA"/>
</dbReference>
<organism evidence="1 2">
    <name type="scientific">Aspergillus tanneri</name>
    <dbReference type="NCBI Taxonomy" id="1220188"/>
    <lineage>
        <taxon>Eukaryota</taxon>
        <taxon>Fungi</taxon>
        <taxon>Dikarya</taxon>
        <taxon>Ascomycota</taxon>
        <taxon>Pezizomycotina</taxon>
        <taxon>Eurotiomycetes</taxon>
        <taxon>Eurotiomycetidae</taxon>
        <taxon>Eurotiales</taxon>
        <taxon>Aspergillaceae</taxon>
        <taxon>Aspergillus</taxon>
        <taxon>Aspergillus subgen. Circumdati</taxon>
    </lineage>
</organism>
<dbReference type="InterPro" id="IPR018786">
    <property type="entry name" value="Mit_KHE1"/>
</dbReference>
<reference evidence="1 2" key="1">
    <citation type="submission" date="2019-08" db="EMBL/GenBank/DDBJ databases">
        <title>The genome sequence of a newly discovered highly antifungal drug resistant Aspergillus species, Aspergillus tanneri NIH 1004.</title>
        <authorList>
            <person name="Mounaud S."/>
            <person name="Singh I."/>
            <person name="Joardar V."/>
            <person name="Pakala S."/>
            <person name="Pakala S."/>
            <person name="Venepally P."/>
            <person name="Chung J.K."/>
            <person name="Losada L."/>
            <person name="Nierman W.C."/>
        </authorList>
    </citation>
    <scope>NUCLEOTIDE SEQUENCE [LARGE SCALE GENOMIC DNA]</scope>
    <source>
        <strain evidence="1 2">NIH1004</strain>
    </source>
</reference>
<evidence type="ECO:0000313" key="2">
    <source>
        <dbReference type="Proteomes" id="UP000324241"/>
    </source>
</evidence>
<dbReference type="GO" id="GO:0006813">
    <property type="term" value="P:potassium ion transport"/>
    <property type="evidence" value="ECO:0007669"/>
    <property type="project" value="TreeGrafter"/>
</dbReference>
<dbReference type="Proteomes" id="UP000324241">
    <property type="component" value="Unassembled WGS sequence"/>
</dbReference>
<evidence type="ECO:0000313" key="1">
    <source>
        <dbReference type="EMBL" id="KAA8651814.1"/>
    </source>
</evidence>
<dbReference type="AlphaFoldDB" id="A0A5M9N2P0"/>
<comment type="caution">
    <text evidence="1">The sequence shown here is derived from an EMBL/GenBank/DDBJ whole genome shotgun (WGS) entry which is preliminary data.</text>
</comment>